<comment type="similarity">
    <text evidence="2">Belongs to the TspO/BZRP family.</text>
</comment>
<reference evidence="7" key="1">
    <citation type="submission" date="2021-03" db="EMBL/GenBank/DDBJ databases">
        <title>Chromosome level genome of the anhydrobiotic midge Polypedilum vanderplanki.</title>
        <authorList>
            <person name="Yoshida Y."/>
            <person name="Kikawada T."/>
            <person name="Gusev O."/>
        </authorList>
    </citation>
    <scope>NUCLEOTIDE SEQUENCE</scope>
    <source>
        <strain evidence="7">NIAS01</strain>
        <tissue evidence="7">Whole body or cell culture</tissue>
    </source>
</reference>
<keyword evidence="4 6" id="KW-1133">Transmembrane helix</keyword>
<feature type="transmembrane region" description="Helical" evidence="6">
    <location>
        <begin position="52"/>
        <end position="74"/>
    </location>
</feature>
<evidence type="ECO:0000256" key="6">
    <source>
        <dbReference type="SAM" id="Phobius"/>
    </source>
</evidence>
<evidence type="ECO:0000256" key="4">
    <source>
        <dbReference type="ARBA" id="ARBA00022989"/>
    </source>
</evidence>
<dbReference type="PANTHER" id="PTHR10057">
    <property type="entry name" value="PERIPHERAL-TYPE BENZODIAZEPINE RECEPTOR"/>
    <property type="match status" value="1"/>
</dbReference>
<dbReference type="CDD" id="cd15904">
    <property type="entry name" value="TSPO_MBR"/>
    <property type="match status" value="1"/>
</dbReference>
<dbReference type="InterPro" id="IPR004307">
    <property type="entry name" value="TspO_MBR"/>
</dbReference>
<keyword evidence="8" id="KW-1185">Reference proteome</keyword>
<sequence length="209" mass="24841">MKWGQFFKTQFYIAIANSIPFLGIAILDLITQDRIINSYESFHKNEYFLPKWTFSIFRSIALTFISFSSYRVWFIEKSKKNKQKSILAYIFYAILLCFEWSTIFLSPTNLDLASFYYCALIIFAFTTALIFKQVDKIAGIFYFPYIIWLIYMTIVLYILHIYNRNNEWFLNYDGNVYNLNTTLLDKYFMSNNSGSFPTTTITNFNTSDE</sequence>
<evidence type="ECO:0008006" key="9">
    <source>
        <dbReference type="Google" id="ProtNLM"/>
    </source>
</evidence>
<dbReference type="PANTHER" id="PTHR10057:SF0">
    <property type="entry name" value="TRANSLOCATOR PROTEIN"/>
    <property type="match status" value="1"/>
</dbReference>
<feature type="transmembrane region" description="Helical" evidence="6">
    <location>
        <begin position="143"/>
        <end position="162"/>
    </location>
</feature>
<evidence type="ECO:0000313" key="8">
    <source>
        <dbReference type="Proteomes" id="UP001107558"/>
    </source>
</evidence>
<dbReference type="EMBL" id="JADBJN010000002">
    <property type="protein sequence ID" value="KAG5678541.1"/>
    <property type="molecule type" value="Genomic_DNA"/>
</dbReference>
<dbReference type="OrthoDB" id="10405746at2759"/>
<comment type="caution">
    <text evidence="7">The sequence shown here is derived from an EMBL/GenBank/DDBJ whole genome shotgun (WGS) entry which is preliminary data.</text>
</comment>
<accession>A0A9J6C9E4</accession>
<dbReference type="GO" id="GO:0005741">
    <property type="term" value="C:mitochondrial outer membrane"/>
    <property type="evidence" value="ECO:0007669"/>
    <property type="project" value="TreeGrafter"/>
</dbReference>
<evidence type="ECO:0000256" key="5">
    <source>
        <dbReference type="ARBA" id="ARBA00023136"/>
    </source>
</evidence>
<keyword evidence="3 6" id="KW-0812">Transmembrane</keyword>
<dbReference type="Gene3D" id="1.20.1260.100">
    <property type="entry name" value="TspO/MBR protein"/>
    <property type="match status" value="1"/>
</dbReference>
<evidence type="ECO:0000256" key="1">
    <source>
        <dbReference type="ARBA" id="ARBA00004141"/>
    </source>
</evidence>
<name>A0A9J6C9E4_POLVA</name>
<dbReference type="GO" id="GO:0033013">
    <property type="term" value="P:tetrapyrrole metabolic process"/>
    <property type="evidence" value="ECO:0007669"/>
    <property type="project" value="UniProtKB-ARBA"/>
</dbReference>
<proteinExistence type="inferred from homology"/>
<protein>
    <recommendedName>
        <fullName evidence="9">TspO/MBR family protein</fullName>
    </recommendedName>
</protein>
<evidence type="ECO:0000313" key="7">
    <source>
        <dbReference type="EMBL" id="KAG5678541.1"/>
    </source>
</evidence>
<dbReference type="Pfam" id="PF03073">
    <property type="entry name" value="TspO_MBR"/>
    <property type="match status" value="1"/>
</dbReference>
<comment type="subcellular location">
    <subcellularLocation>
        <location evidence="1">Membrane</location>
        <topology evidence="1">Multi-pass membrane protein</topology>
    </subcellularLocation>
</comment>
<feature type="transmembrane region" description="Helical" evidence="6">
    <location>
        <begin position="112"/>
        <end position="131"/>
    </location>
</feature>
<evidence type="ECO:0000256" key="2">
    <source>
        <dbReference type="ARBA" id="ARBA00007524"/>
    </source>
</evidence>
<organism evidence="7 8">
    <name type="scientific">Polypedilum vanderplanki</name>
    <name type="common">Sleeping chironomid midge</name>
    <dbReference type="NCBI Taxonomy" id="319348"/>
    <lineage>
        <taxon>Eukaryota</taxon>
        <taxon>Metazoa</taxon>
        <taxon>Ecdysozoa</taxon>
        <taxon>Arthropoda</taxon>
        <taxon>Hexapoda</taxon>
        <taxon>Insecta</taxon>
        <taxon>Pterygota</taxon>
        <taxon>Neoptera</taxon>
        <taxon>Endopterygota</taxon>
        <taxon>Diptera</taxon>
        <taxon>Nematocera</taxon>
        <taxon>Chironomoidea</taxon>
        <taxon>Chironomidae</taxon>
        <taxon>Chironominae</taxon>
        <taxon>Polypedilum</taxon>
        <taxon>Polypedilum</taxon>
    </lineage>
</organism>
<gene>
    <name evidence="7" type="ORF">PVAND_008208</name>
</gene>
<dbReference type="AlphaFoldDB" id="A0A9J6C9E4"/>
<evidence type="ECO:0000256" key="3">
    <source>
        <dbReference type="ARBA" id="ARBA00022692"/>
    </source>
</evidence>
<feature type="transmembrane region" description="Helical" evidence="6">
    <location>
        <begin position="86"/>
        <end position="106"/>
    </location>
</feature>
<feature type="transmembrane region" description="Helical" evidence="6">
    <location>
        <begin position="12"/>
        <end position="32"/>
    </location>
</feature>
<keyword evidence="5 6" id="KW-0472">Membrane</keyword>
<dbReference type="InterPro" id="IPR038330">
    <property type="entry name" value="TspO/MBR-related_sf"/>
</dbReference>
<dbReference type="Proteomes" id="UP001107558">
    <property type="component" value="Chromosome 2"/>
</dbReference>